<evidence type="ECO:0000256" key="4">
    <source>
        <dbReference type="ARBA" id="ARBA00022771"/>
    </source>
</evidence>
<dbReference type="InterPro" id="IPR049808">
    <property type="entry name" value="CONSTANS-like_Bbox1"/>
</dbReference>
<dbReference type="KEGG" id="zju:107424284"/>
<dbReference type="PANTHER" id="PTHR31832">
    <property type="entry name" value="B-BOX ZINC FINGER PROTEIN 22"/>
    <property type="match status" value="1"/>
</dbReference>
<protein>
    <submittedName>
        <fullName evidence="12">B-box zinc finger protein 23</fullName>
    </submittedName>
</protein>
<dbReference type="Proteomes" id="UP001652623">
    <property type="component" value="Chromosome 7"/>
</dbReference>
<dbReference type="GO" id="GO:0009640">
    <property type="term" value="P:photomorphogenesis"/>
    <property type="evidence" value="ECO:0007669"/>
    <property type="project" value="TreeGrafter"/>
</dbReference>
<evidence type="ECO:0000256" key="3">
    <source>
        <dbReference type="ARBA" id="ARBA00022737"/>
    </source>
</evidence>
<evidence type="ECO:0000256" key="2">
    <source>
        <dbReference type="ARBA" id="ARBA00022723"/>
    </source>
</evidence>
<evidence type="ECO:0000256" key="5">
    <source>
        <dbReference type="ARBA" id="ARBA00022833"/>
    </source>
</evidence>
<sequence>MKVQCDVCEKAEAEVLCCADEAVLCVECDERVHGANMLSQKHERLCLLKCPLPSSSSSAVSSSSALPLCDKCQEKNGYVFCLEERALLCRHCDMSKHMSGSPYTSSHQRLLIADIKVSLQPSTNNSDNIGYNSTNYPASLSMSSTMNKFPADNESRTMDVEAAYAENTATFLGGSGFPTECNWTLDEILDTNSFNYYEFSDAGSSRIGSQ</sequence>
<keyword evidence="3" id="KW-0677">Repeat</keyword>
<evidence type="ECO:0000259" key="10">
    <source>
        <dbReference type="PROSITE" id="PS50119"/>
    </source>
</evidence>
<evidence type="ECO:0000256" key="7">
    <source>
        <dbReference type="ARBA" id="ARBA00023163"/>
    </source>
</evidence>
<dbReference type="GO" id="GO:0008270">
    <property type="term" value="F:zinc ion binding"/>
    <property type="evidence" value="ECO:0007669"/>
    <property type="project" value="UniProtKB-KW"/>
</dbReference>
<dbReference type="InterPro" id="IPR000315">
    <property type="entry name" value="Znf_B-box"/>
</dbReference>
<dbReference type="Pfam" id="PF00643">
    <property type="entry name" value="zf-B_box"/>
    <property type="match status" value="1"/>
</dbReference>
<dbReference type="RefSeq" id="XP_015889527.2">
    <property type="nucleotide sequence ID" value="XM_016034041.4"/>
</dbReference>
<keyword evidence="8" id="KW-0539">Nucleus</keyword>
<dbReference type="PANTHER" id="PTHR31832:SF63">
    <property type="entry name" value="B-BOX ZINC FINGER PROTEIN 23"/>
    <property type="match status" value="1"/>
</dbReference>
<proteinExistence type="predicted"/>
<evidence type="ECO:0000256" key="6">
    <source>
        <dbReference type="ARBA" id="ARBA00023015"/>
    </source>
</evidence>
<dbReference type="GeneID" id="107424284"/>
<evidence type="ECO:0000313" key="11">
    <source>
        <dbReference type="Proteomes" id="UP001652623"/>
    </source>
</evidence>
<feature type="domain" description="B box-type" evidence="10">
    <location>
        <begin position="1"/>
        <end position="47"/>
    </location>
</feature>
<dbReference type="SMR" id="A0A6P4A7H0"/>
<dbReference type="AlphaFoldDB" id="A0A6P4A7H0"/>
<feature type="domain" description="B box-type" evidence="10">
    <location>
        <begin position="64"/>
        <end position="112"/>
    </location>
</feature>
<organism evidence="11 12">
    <name type="scientific">Ziziphus jujuba</name>
    <name type="common">Chinese jujube</name>
    <name type="synonym">Ziziphus sativa</name>
    <dbReference type="NCBI Taxonomy" id="326968"/>
    <lineage>
        <taxon>Eukaryota</taxon>
        <taxon>Viridiplantae</taxon>
        <taxon>Streptophyta</taxon>
        <taxon>Embryophyta</taxon>
        <taxon>Tracheophyta</taxon>
        <taxon>Spermatophyta</taxon>
        <taxon>Magnoliopsida</taxon>
        <taxon>eudicotyledons</taxon>
        <taxon>Gunneridae</taxon>
        <taxon>Pentapetalae</taxon>
        <taxon>rosids</taxon>
        <taxon>fabids</taxon>
        <taxon>Rosales</taxon>
        <taxon>Rhamnaceae</taxon>
        <taxon>Paliureae</taxon>
        <taxon>Ziziphus</taxon>
    </lineage>
</organism>
<accession>A0A6P4A7H0</accession>
<keyword evidence="4 9" id="KW-0863">Zinc-finger</keyword>
<keyword evidence="11" id="KW-1185">Reference proteome</keyword>
<dbReference type="GO" id="GO:0005634">
    <property type="term" value="C:nucleus"/>
    <property type="evidence" value="ECO:0007669"/>
    <property type="project" value="UniProtKB-SubCell"/>
</dbReference>
<comment type="subcellular location">
    <subcellularLocation>
        <location evidence="1">Nucleus</location>
    </subcellularLocation>
</comment>
<dbReference type="GO" id="GO:0006355">
    <property type="term" value="P:regulation of DNA-templated transcription"/>
    <property type="evidence" value="ECO:0007669"/>
    <property type="project" value="TreeGrafter"/>
</dbReference>
<reference evidence="12" key="1">
    <citation type="submission" date="2025-08" db="UniProtKB">
        <authorList>
            <consortium name="RefSeq"/>
        </authorList>
    </citation>
    <scope>IDENTIFICATION</scope>
    <source>
        <tissue evidence="12">Seedling</tissue>
    </source>
</reference>
<gene>
    <name evidence="12" type="primary">LOC107424284</name>
</gene>
<keyword evidence="7" id="KW-0804">Transcription</keyword>
<evidence type="ECO:0000256" key="1">
    <source>
        <dbReference type="ARBA" id="ARBA00004123"/>
    </source>
</evidence>
<keyword evidence="2" id="KW-0479">Metal-binding</keyword>
<dbReference type="InParanoid" id="A0A6P4A7H0"/>
<keyword evidence="5" id="KW-0862">Zinc</keyword>
<dbReference type="SMART" id="SM00336">
    <property type="entry name" value="BBOX"/>
    <property type="match status" value="2"/>
</dbReference>
<evidence type="ECO:0000313" key="12">
    <source>
        <dbReference type="RefSeq" id="XP_015889527.2"/>
    </source>
</evidence>
<dbReference type="Gene3D" id="3.30.160.60">
    <property type="entry name" value="Classic Zinc Finger"/>
    <property type="match status" value="1"/>
</dbReference>
<dbReference type="CDD" id="cd19821">
    <property type="entry name" value="Bbox1_BBX-like"/>
    <property type="match status" value="1"/>
</dbReference>
<keyword evidence="6" id="KW-0805">Transcription regulation</keyword>
<evidence type="ECO:0000256" key="8">
    <source>
        <dbReference type="ARBA" id="ARBA00023242"/>
    </source>
</evidence>
<name>A0A6P4A7H0_ZIZJJ</name>
<evidence type="ECO:0000256" key="9">
    <source>
        <dbReference type="PROSITE-ProRule" id="PRU00024"/>
    </source>
</evidence>
<dbReference type="InterPro" id="IPR051979">
    <property type="entry name" value="B-box_zinc_finger"/>
</dbReference>
<dbReference type="PROSITE" id="PS50119">
    <property type="entry name" value="ZF_BBOX"/>
    <property type="match status" value="2"/>
</dbReference>